<evidence type="ECO:0000256" key="4">
    <source>
        <dbReference type="ARBA" id="ARBA00022643"/>
    </source>
</evidence>
<protein>
    <submittedName>
        <fullName evidence="8">Nitroreductase family protein</fullName>
    </submittedName>
</protein>
<dbReference type="RefSeq" id="WP_378063096.1">
    <property type="nucleotide sequence ID" value="NZ_JBHSXS010000002.1"/>
</dbReference>
<gene>
    <name evidence="8" type="ORF">ACFQKB_06200</name>
</gene>
<organism evidence="8 9">
    <name type="scientific">Actinomadura yumaensis</name>
    <dbReference type="NCBI Taxonomy" id="111807"/>
    <lineage>
        <taxon>Bacteria</taxon>
        <taxon>Bacillati</taxon>
        <taxon>Actinomycetota</taxon>
        <taxon>Actinomycetes</taxon>
        <taxon>Streptosporangiales</taxon>
        <taxon>Thermomonosporaceae</taxon>
        <taxon>Actinomadura</taxon>
    </lineage>
</organism>
<evidence type="ECO:0000256" key="5">
    <source>
        <dbReference type="ARBA" id="ARBA00023002"/>
    </source>
</evidence>
<feature type="compositionally biased region" description="Basic and acidic residues" evidence="6">
    <location>
        <begin position="152"/>
        <end position="166"/>
    </location>
</feature>
<evidence type="ECO:0000256" key="6">
    <source>
        <dbReference type="SAM" id="MobiDB-lite"/>
    </source>
</evidence>
<dbReference type="Proteomes" id="UP001596380">
    <property type="component" value="Unassembled WGS sequence"/>
</dbReference>
<dbReference type="InterPro" id="IPR000415">
    <property type="entry name" value="Nitroreductase-like"/>
</dbReference>
<dbReference type="InterPro" id="IPR029479">
    <property type="entry name" value="Nitroreductase"/>
</dbReference>
<feature type="domain" description="Nitroreductase" evidence="7">
    <location>
        <begin position="5"/>
        <end position="52"/>
    </location>
</feature>
<name>A0ABW2CDW3_9ACTN</name>
<proteinExistence type="inferred from homology"/>
<keyword evidence="5" id="KW-0560">Oxidoreductase</keyword>
<keyword evidence="4" id="KW-0288">FMN</keyword>
<dbReference type="EMBL" id="JBHSXS010000002">
    <property type="protein sequence ID" value="MFC6879355.1"/>
    <property type="molecule type" value="Genomic_DNA"/>
</dbReference>
<evidence type="ECO:0000256" key="2">
    <source>
        <dbReference type="ARBA" id="ARBA00007118"/>
    </source>
</evidence>
<feature type="region of interest" description="Disordered" evidence="6">
    <location>
        <begin position="142"/>
        <end position="166"/>
    </location>
</feature>
<evidence type="ECO:0000313" key="9">
    <source>
        <dbReference type="Proteomes" id="UP001596380"/>
    </source>
</evidence>
<evidence type="ECO:0000313" key="8">
    <source>
        <dbReference type="EMBL" id="MFC6879355.1"/>
    </source>
</evidence>
<dbReference type="PANTHER" id="PTHR43673:SF2">
    <property type="entry name" value="NITROREDUCTASE"/>
    <property type="match status" value="1"/>
</dbReference>
<evidence type="ECO:0000256" key="1">
    <source>
        <dbReference type="ARBA" id="ARBA00001917"/>
    </source>
</evidence>
<feature type="domain" description="Nitroreductase" evidence="7">
    <location>
        <begin position="61"/>
        <end position="143"/>
    </location>
</feature>
<dbReference type="SUPFAM" id="SSF55469">
    <property type="entry name" value="FMN-dependent nitroreductase-like"/>
    <property type="match status" value="1"/>
</dbReference>
<dbReference type="Pfam" id="PF00881">
    <property type="entry name" value="Nitroreductase"/>
    <property type="match status" value="2"/>
</dbReference>
<dbReference type="PANTHER" id="PTHR43673">
    <property type="entry name" value="NAD(P)H NITROREDUCTASE YDGI-RELATED"/>
    <property type="match status" value="1"/>
</dbReference>
<sequence>MRIIQTRSVVREYTDQPITDADVQALLTATAAAPTASNRQAWAFIAVREPQLLLSVRAFAPGVIGTPALLLIACLDHSRYADNEARRREGQLCVAMAVQNFLLAAHTLGLGACPASSFLPDPIRLLLDMPDHLQPVLLAAAGHPAHTPHPSPRRDLDEVIRHDRYT</sequence>
<keyword evidence="3" id="KW-0285">Flavoprotein</keyword>
<comment type="cofactor">
    <cofactor evidence="1">
        <name>FMN</name>
        <dbReference type="ChEBI" id="CHEBI:58210"/>
    </cofactor>
</comment>
<dbReference type="Gene3D" id="3.40.109.10">
    <property type="entry name" value="NADH Oxidase"/>
    <property type="match status" value="1"/>
</dbReference>
<accession>A0ABW2CDW3</accession>
<comment type="similarity">
    <text evidence="2">Belongs to the nitroreductase family.</text>
</comment>
<comment type="caution">
    <text evidence="8">The sequence shown here is derived from an EMBL/GenBank/DDBJ whole genome shotgun (WGS) entry which is preliminary data.</text>
</comment>
<evidence type="ECO:0000259" key="7">
    <source>
        <dbReference type="Pfam" id="PF00881"/>
    </source>
</evidence>
<evidence type="ECO:0000256" key="3">
    <source>
        <dbReference type="ARBA" id="ARBA00022630"/>
    </source>
</evidence>
<reference evidence="9" key="1">
    <citation type="journal article" date="2019" name="Int. J. Syst. Evol. Microbiol.">
        <title>The Global Catalogue of Microorganisms (GCM) 10K type strain sequencing project: providing services to taxonomists for standard genome sequencing and annotation.</title>
        <authorList>
            <consortium name="The Broad Institute Genomics Platform"/>
            <consortium name="The Broad Institute Genome Sequencing Center for Infectious Disease"/>
            <person name="Wu L."/>
            <person name="Ma J."/>
        </authorList>
    </citation>
    <scope>NUCLEOTIDE SEQUENCE [LARGE SCALE GENOMIC DNA]</scope>
    <source>
        <strain evidence="9">JCM 3369</strain>
    </source>
</reference>
<keyword evidence="9" id="KW-1185">Reference proteome</keyword>